<keyword evidence="2" id="KW-0472">Membrane</keyword>
<keyword evidence="2" id="KW-1133">Transmembrane helix</keyword>
<feature type="compositionally biased region" description="Low complexity" evidence="1">
    <location>
        <begin position="233"/>
        <end position="242"/>
    </location>
</feature>
<evidence type="ECO:0000313" key="3">
    <source>
        <dbReference type="EMBL" id="GMF20727.1"/>
    </source>
</evidence>
<keyword evidence="2" id="KW-0812">Transmembrane</keyword>
<dbReference type="AlphaFoldDB" id="A0A9W6TVE9"/>
<comment type="caution">
    <text evidence="3">The sequence shown here is derived from an EMBL/GenBank/DDBJ whole genome shotgun (WGS) entry which is preliminary data.</text>
</comment>
<gene>
    <name evidence="3" type="ORF">Plil01_000809600</name>
</gene>
<proteinExistence type="predicted"/>
<protein>
    <submittedName>
        <fullName evidence="3">Unnamed protein product</fullName>
    </submittedName>
</protein>
<sequence>MDATCTTAAATNSSAATKYCSSSDSVCSTCTVSSSKPTCTGEDGTCICPSLCEIVSSSSSSSSDCSTSTKFTSSDSQHFSMMYVAVAFGALSIMIMLYMQRKFAERRVEQHISLVRQEMESRREQRRREREMLRARRPELALNLETWRDHVELHKPQMSKVELETCYYLMMQDDKKKSGKKDWESASEGEVKVGIGAVSSPISSGVSDPTSLHSPVHVTAPYFAMREEYPSNTTTDGSDSGSEIASVADEDEEKPDVAIDVDQPASRR</sequence>
<evidence type="ECO:0000256" key="1">
    <source>
        <dbReference type="SAM" id="MobiDB-lite"/>
    </source>
</evidence>
<accession>A0A9W6TVE9</accession>
<keyword evidence="4" id="KW-1185">Reference proteome</keyword>
<feature type="transmembrane region" description="Helical" evidence="2">
    <location>
        <begin position="80"/>
        <end position="99"/>
    </location>
</feature>
<name>A0A9W6TVE9_9STRA</name>
<evidence type="ECO:0000256" key="2">
    <source>
        <dbReference type="SAM" id="Phobius"/>
    </source>
</evidence>
<organism evidence="3 4">
    <name type="scientific">Phytophthora lilii</name>
    <dbReference type="NCBI Taxonomy" id="2077276"/>
    <lineage>
        <taxon>Eukaryota</taxon>
        <taxon>Sar</taxon>
        <taxon>Stramenopiles</taxon>
        <taxon>Oomycota</taxon>
        <taxon>Peronosporomycetes</taxon>
        <taxon>Peronosporales</taxon>
        <taxon>Peronosporaceae</taxon>
        <taxon>Phytophthora</taxon>
    </lineage>
</organism>
<dbReference type="OrthoDB" id="128809at2759"/>
<reference evidence="3" key="1">
    <citation type="submission" date="2023-04" db="EMBL/GenBank/DDBJ databases">
        <title>Phytophthora lilii NBRC 32176.</title>
        <authorList>
            <person name="Ichikawa N."/>
            <person name="Sato H."/>
            <person name="Tonouchi N."/>
        </authorList>
    </citation>
    <scope>NUCLEOTIDE SEQUENCE</scope>
    <source>
        <strain evidence="3">NBRC 32176</strain>
    </source>
</reference>
<feature type="region of interest" description="Disordered" evidence="1">
    <location>
        <begin position="227"/>
        <end position="268"/>
    </location>
</feature>
<evidence type="ECO:0000313" key="4">
    <source>
        <dbReference type="Proteomes" id="UP001165083"/>
    </source>
</evidence>
<dbReference type="EMBL" id="BSXW01000384">
    <property type="protein sequence ID" value="GMF20727.1"/>
    <property type="molecule type" value="Genomic_DNA"/>
</dbReference>
<dbReference type="Proteomes" id="UP001165083">
    <property type="component" value="Unassembled WGS sequence"/>
</dbReference>